<accession>U9UNY6</accession>
<dbReference type="AlphaFoldDB" id="U9UNY6"/>
<evidence type="ECO:0000313" key="1">
    <source>
        <dbReference type="EMBL" id="ESA17316.1"/>
    </source>
</evidence>
<name>U9UNY6_RHIID</name>
<proteinExistence type="predicted"/>
<organism evidence="1">
    <name type="scientific">Rhizophagus irregularis (strain DAOM 181602 / DAOM 197198 / MUCL 43194)</name>
    <name type="common">Arbuscular mycorrhizal fungus</name>
    <name type="synonym">Glomus intraradices</name>
    <dbReference type="NCBI Taxonomy" id="747089"/>
    <lineage>
        <taxon>Eukaryota</taxon>
        <taxon>Fungi</taxon>
        <taxon>Fungi incertae sedis</taxon>
        <taxon>Mucoromycota</taxon>
        <taxon>Glomeromycotina</taxon>
        <taxon>Glomeromycetes</taxon>
        <taxon>Glomerales</taxon>
        <taxon>Glomeraceae</taxon>
        <taxon>Rhizophagus</taxon>
    </lineage>
</organism>
<sequence>MYLCNPFIYPPSQSGGSGLFYSGQSLGIVTMFIPLKFCGYTKDRKVAKFELNPRIITVFNPSLPRSYNRKIALEPLLVWIIDQIFDQVLKIFVNSDLITYLD</sequence>
<dbReference type="EMBL" id="KI280302">
    <property type="protein sequence ID" value="ESA17316.1"/>
    <property type="molecule type" value="Genomic_DNA"/>
</dbReference>
<dbReference type="HOGENOM" id="CLU_2278909_0_0_1"/>
<gene>
    <name evidence="1" type="ORF">GLOINDRAFT_94000</name>
</gene>
<protein>
    <submittedName>
        <fullName evidence="1">Uncharacterized protein</fullName>
    </submittedName>
</protein>
<reference evidence="1" key="1">
    <citation type="submission" date="2013-07" db="EMBL/GenBank/DDBJ databases">
        <title>The genome of an arbuscular mycorrhizal fungus provides insights into the evolution of the oldest plant symbiosis.</title>
        <authorList>
            <consortium name="DOE Joint Genome Institute"/>
            <person name="Tisserant E."/>
            <person name="Malbreil M."/>
            <person name="Kuo A."/>
            <person name="Kohler A."/>
            <person name="Symeonidi A."/>
            <person name="Balestrini R."/>
            <person name="Charron P."/>
            <person name="Duensing N."/>
            <person name="Frei-dit-Frey N."/>
            <person name="Gianinazzi-Pearson V."/>
            <person name="Gilbert B."/>
            <person name="Handa Y."/>
            <person name="Hijri M."/>
            <person name="Kaul R."/>
            <person name="Kawaguchi M."/>
            <person name="Krajinski F."/>
            <person name="Lammers P."/>
            <person name="Lapierre D."/>
            <person name="Masclaux F.G."/>
            <person name="Murat C."/>
            <person name="Morin E."/>
            <person name="Ndikumana S."/>
            <person name="Pagni M."/>
            <person name="Petitpierre D."/>
            <person name="Requena N."/>
            <person name="Rosikiewicz P."/>
            <person name="Riley R."/>
            <person name="Saito K."/>
            <person name="San Clemente H."/>
            <person name="Shapiro H."/>
            <person name="van Tuinen D."/>
            <person name="Becard G."/>
            <person name="Bonfante P."/>
            <person name="Paszkowski U."/>
            <person name="Shachar-Hill Y."/>
            <person name="Young J.P."/>
            <person name="Sanders I.R."/>
            <person name="Henrissat B."/>
            <person name="Rensing S.A."/>
            <person name="Grigoriev I.V."/>
            <person name="Corradi N."/>
            <person name="Roux C."/>
            <person name="Martin F."/>
        </authorList>
    </citation>
    <scope>NUCLEOTIDE SEQUENCE</scope>
    <source>
        <strain evidence="1">DAOM 197198</strain>
    </source>
</reference>